<reference evidence="1" key="2">
    <citation type="journal article" date="2022" name="New Phytol.">
        <title>Evolutionary transition to the ectomycorrhizal habit in the genomes of a hyperdiverse lineage of mushroom-forming fungi.</title>
        <authorList>
            <person name="Looney B."/>
            <person name="Miyauchi S."/>
            <person name="Morin E."/>
            <person name="Drula E."/>
            <person name="Courty P.E."/>
            <person name="Kohler A."/>
            <person name="Kuo A."/>
            <person name="LaButti K."/>
            <person name="Pangilinan J."/>
            <person name="Lipzen A."/>
            <person name="Riley R."/>
            <person name="Andreopoulos W."/>
            <person name="He G."/>
            <person name="Johnson J."/>
            <person name="Nolan M."/>
            <person name="Tritt A."/>
            <person name="Barry K.W."/>
            <person name="Grigoriev I.V."/>
            <person name="Nagy L.G."/>
            <person name="Hibbett D."/>
            <person name="Henrissat B."/>
            <person name="Matheny P.B."/>
            <person name="Labbe J."/>
            <person name="Martin F.M."/>
        </authorList>
    </citation>
    <scope>NUCLEOTIDE SEQUENCE</scope>
    <source>
        <strain evidence="1">FP105234-sp</strain>
    </source>
</reference>
<dbReference type="EMBL" id="MU275936">
    <property type="protein sequence ID" value="KAI0046052.1"/>
    <property type="molecule type" value="Genomic_DNA"/>
</dbReference>
<gene>
    <name evidence="1" type="ORF">FA95DRAFT_1560570</name>
</gene>
<feature type="non-terminal residue" evidence="1">
    <location>
        <position position="1"/>
    </location>
</feature>
<reference evidence="1" key="1">
    <citation type="submission" date="2021-02" db="EMBL/GenBank/DDBJ databases">
        <authorList>
            <consortium name="DOE Joint Genome Institute"/>
            <person name="Ahrendt S."/>
            <person name="Looney B.P."/>
            <person name="Miyauchi S."/>
            <person name="Morin E."/>
            <person name="Drula E."/>
            <person name="Courty P.E."/>
            <person name="Chicoki N."/>
            <person name="Fauchery L."/>
            <person name="Kohler A."/>
            <person name="Kuo A."/>
            <person name="Labutti K."/>
            <person name="Pangilinan J."/>
            <person name="Lipzen A."/>
            <person name="Riley R."/>
            <person name="Andreopoulos W."/>
            <person name="He G."/>
            <person name="Johnson J."/>
            <person name="Barry K.W."/>
            <person name="Grigoriev I.V."/>
            <person name="Nagy L."/>
            <person name="Hibbett D."/>
            <person name="Henrissat B."/>
            <person name="Matheny P.B."/>
            <person name="Labbe J."/>
            <person name="Martin F."/>
        </authorList>
    </citation>
    <scope>NUCLEOTIDE SEQUENCE</scope>
    <source>
        <strain evidence="1">FP105234-sp</strain>
    </source>
</reference>
<accession>A0ACB8RQ94</accession>
<keyword evidence="2" id="KW-1185">Reference proteome</keyword>
<dbReference type="Proteomes" id="UP000814033">
    <property type="component" value="Unassembled WGS sequence"/>
</dbReference>
<evidence type="ECO:0000313" key="1">
    <source>
        <dbReference type="EMBL" id="KAI0046052.1"/>
    </source>
</evidence>
<evidence type="ECO:0000313" key="2">
    <source>
        <dbReference type="Proteomes" id="UP000814033"/>
    </source>
</evidence>
<proteinExistence type="predicted"/>
<sequence length="63" mass="6741">PSPGIRQDTSEAQWLTALAQQLVAAAAPLSRRKVLEPEQDQLVRSVGARLQNAEAVKATAGEF</sequence>
<protein>
    <submittedName>
        <fullName evidence="1">Uncharacterized protein</fullName>
    </submittedName>
</protein>
<name>A0ACB8RQ94_9AGAM</name>
<comment type="caution">
    <text evidence="1">The sequence shown here is derived from an EMBL/GenBank/DDBJ whole genome shotgun (WGS) entry which is preliminary data.</text>
</comment>
<organism evidence="1 2">
    <name type="scientific">Auriscalpium vulgare</name>
    <dbReference type="NCBI Taxonomy" id="40419"/>
    <lineage>
        <taxon>Eukaryota</taxon>
        <taxon>Fungi</taxon>
        <taxon>Dikarya</taxon>
        <taxon>Basidiomycota</taxon>
        <taxon>Agaricomycotina</taxon>
        <taxon>Agaricomycetes</taxon>
        <taxon>Russulales</taxon>
        <taxon>Auriscalpiaceae</taxon>
        <taxon>Auriscalpium</taxon>
    </lineage>
</organism>